<dbReference type="PANTHER" id="PTHR22849:SF119">
    <property type="entry name" value="U-BOX DOMAIN-CONTAINING PROTEIN"/>
    <property type="match status" value="1"/>
</dbReference>
<comment type="catalytic activity">
    <reaction evidence="3">
        <text>S-ubiquitinyl-[E2 ubiquitin-conjugating enzyme]-L-cysteine + [acceptor protein]-L-lysine = [E2 ubiquitin-conjugating enzyme]-L-cysteine + N(6)-ubiquitinyl-[acceptor protein]-L-lysine.</text>
        <dbReference type="EC" id="2.3.2.27"/>
    </reaction>
</comment>
<proteinExistence type="predicted"/>
<evidence type="ECO:0000256" key="3">
    <source>
        <dbReference type="RuleBase" id="RU369093"/>
    </source>
</evidence>
<dbReference type="Proteomes" id="UP001141253">
    <property type="component" value="Chromosome 15W"/>
</dbReference>
<keyword evidence="6" id="KW-1185">Reference proteome</keyword>
<dbReference type="InterPro" id="IPR045210">
    <property type="entry name" value="RING-Ubox_PUB"/>
</dbReference>
<accession>A0ABQ9AIX1</accession>
<name>A0ABQ9AIX1_9ROSI</name>
<reference evidence="5" key="2">
    <citation type="journal article" date="2023" name="Int. J. Mol. Sci.">
        <title>De Novo Assembly and Annotation of 11 Diverse Shrub Willow (Salix) Genomes Reveals Novel Gene Organization in Sex-Linked Regions.</title>
        <authorList>
            <person name="Hyden B."/>
            <person name="Feng K."/>
            <person name="Yates T.B."/>
            <person name="Jawdy S."/>
            <person name="Cereghino C."/>
            <person name="Smart L.B."/>
            <person name="Muchero W."/>
        </authorList>
    </citation>
    <scope>NUCLEOTIDE SEQUENCE</scope>
    <source>
        <tissue evidence="5">Shoot tip</tissue>
    </source>
</reference>
<dbReference type="CDD" id="cd16664">
    <property type="entry name" value="RING-Ubox_PUB"/>
    <property type="match status" value="1"/>
</dbReference>
<protein>
    <recommendedName>
        <fullName evidence="3 4">U-box domain-containing protein</fullName>
        <ecNumber evidence="3">2.3.2.27</ecNumber>
    </recommendedName>
    <alternativeName>
        <fullName evidence="3">RING-type E3 ubiquitin transferase PUB</fullName>
    </alternativeName>
</protein>
<comment type="pathway">
    <text evidence="1 3">Protein modification; protein ubiquitination.</text>
</comment>
<dbReference type="InterPro" id="IPR045185">
    <property type="entry name" value="PUB22/23/24-like"/>
</dbReference>
<evidence type="ECO:0000313" key="6">
    <source>
        <dbReference type="Proteomes" id="UP001141253"/>
    </source>
</evidence>
<evidence type="ECO:0000256" key="2">
    <source>
        <dbReference type="ARBA" id="ARBA00022679"/>
    </source>
</evidence>
<keyword evidence="3" id="KW-0833">Ubl conjugation pathway</keyword>
<dbReference type="InterPro" id="IPR003613">
    <property type="entry name" value="Ubox_domain"/>
</dbReference>
<dbReference type="EC" id="2.3.2.27" evidence="3"/>
<evidence type="ECO:0000313" key="5">
    <source>
        <dbReference type="EMBL" id="KAJ6340484.1"/>
    </source>
</evidence>
<sequence>MVFSWMRKKAADQEKLKKGEELVIPNQFVCPISLDLMKDPVSLSSGITYDRESIESWLDGGNFTCPVTNQVLRSFDQIPNHSLRKMIQDWGVANRSYGVERIPTPRVPVSGIQVSELLFILEDSVRSLNGRRCLELVQKVKKWGQ</sequence>
<dbReference type="PANTHER" id="PTHR22849">
    <property type="entry name" value="WDSAM1 PROTEIN"/>
    <property type="match status" value="1"/>
</dbReference>
<dbReference type="EMBL" id="JAPFFI010000020">
    <property type="protein sequence ID" value="KAJ6340484.1"/>
    <property type="molecule type" value="Genomic_DNA"/>
</dbReference>
<evidence type="ECO:0000259" key="4">
    <source>
        <dbReference type="PROSITE" id="PS51698"/>
    </source>
</evidence>
<feature type="domain" description="U-box" evidence="4">
    <location>
        <begin position="23"/>
        <end position="97"/>
    </location>
</feature>
<dbReference type="Gene3D" id="3.30.40.10">
    <property type="entry name" value="Zinc/RING finger domain, C3HC4 (zinc finger)"/>
    <property type="match status" value="1"/>
</dbReference>
<keyword evidence="2 3" id="KW-0808">Transferase</keyword>
<dbReference type="SMART" id="SM00504">
    <property type="entry name" value="Ubox"/>
    <property type="match status" value="1"/>
</dbReference>
<dbReference type="InterPro" id="IPR013083">
    <property type="entry name" value="Znf_RING/FYVE/PHD"/>
</dbReference>
<comment type="caution">
    <text evidence="5">The sequence shown here is derived from an EMBL/GenBank/DDBJ whole genome shotgun (WGS) entry which is preliminary data.</text>
</comment>
<evidence type="ECO:0000256" key="1">
    <source>
        <dbReference type="ARBA" id="ARBA00004906"/>
    </source>
</evidence>
<dbReference type="Pfam" id="PF04564">
    <property type="entry name" value="U-box"/>
    <property type="match status" value="1"/>
</dbReference>
<gene>
    <name evidence="5" type="ORF">OIU77_008278</name>
</gene>
<organism evidence="5 6">
    <name type="scientific">Salix suchowensis</name>
    <dbReference type="NCBI Taxonomy" id="1278906"/>
    <lineage>
        <taxon>Eukaryota</taxon>
        <taxon>Viridiplantae</taxon>
        <taxon>Streptophyta</taxon>
        <taxon>Embryophyta</taxon>
        <taxon>Tracheophyta</taxon>
        <taxon>Spermatophyta</taxon>
        <taxon>Magnoliopsida</taxon>
        <taxon>eudicotyledons</taxon>
        <taxon>Gunneridae</taxon>
        <taxon>Pentapetalae</taxon>
        <taxon>rosids</taxon>
        <taxon>fabids</taxon>
        <taxon>Malpighiales</taxon>
        <taxon>Salicaceae</taxon>
        <taxon>Saliceae</taxon>
        <taxon>Salix</taxon>
    </lineage>
</organism>
<dbReference type="PROSITE" id="PS51698">
    <property type="entry name" value="U_BOX"/>
    <property type="match status" value="1"/>
</dbReference>
<comment type="function">
    <text evidence="3">Functions as an E3 ubiquitin ligase.</text>
</comment>
<dbReference type="SUPFAM" id="SSF57850">
    <property type="entry name" value="RING/U-box"/>
    <property type="match status" value="1"/>
</dbReference>
<reference evidence="5" key="1">
    <citation type="submission" date="2022-10" db="EMBL/GenBank/DDBJ databases">
        <authorList>
            <person name="Hyden B.L."/>
            <person name="Feng K."/>
            <person name="Yates T."/>
            <person name="Jawdy S."/>
            <person name="Smart L.B."/>
            <person name="Muchero W."/>
        </authorList>
    </citation>
    <scope>NUCLEOTIDE SEQUENCE</scope>
    <source>
        <tissue evidence="5">Shoot tip</tissue>
    </source>
</reference>